<sequence length="541" mass="59803">MSAAPAFRASALSDSSSTSYLGPSSGVADGAATTHGGFRNAESAPASTGIPAVADLPRTVAADSAGTGLVDGSTGLEPSRGTATVTVEYPPDLALWRQRLFDLKEAVVLSAKDLGMLIKPANLPRYDTYFPWIDNVYSHRSTQRYKHGRFVSHYYDCRMKGRPSGRPKSDDPNRKKRNRRARRRDLCDVKIKITEYPACSGAELRAGDGIALGSKAREEAWARIQNGPFWVMQRIDSNGRSGGSGIKPSTHKHDLAMSDFIKLSSARRRLVELEREAKRSQKPSPWKPTGAAGATAKQHAASEEIKFYSACFCPFSQRVWIALEAKGIKYQYRETYPLRKPKPSELLEANPRGLVPAIQQGEWACSESSVILEYLEDLNSVTPLYPSVPRLKANCRLWIEFINSRIVPAFYSVLAAHEEEARGLGMDNLQRKSGTPAIETSGSMLTAALRFEQGPFFLGDRMCLVDVHLAPFALRLSRLPPFRDCPQPTPQPRWQRWLDALEQDPHVRSTLSADKLYTSSMGDLLKGFPVLSDGARYQTGP</sequence>
<dbReference type="InterPro" id="IPR050983">
    <property type="entry name" value="GST_Omega/HSP26"/>
</dbReference>
<dbReference type="Proteomes" id="UP000289323">
    <property type="component" value="Unassembled WGS sequence"/>
</dbReference>
<dbReference type="InterPro" id="IPR040079">
    <property type="entry name" value="Glutathione_S-Trfase"/>
</dbReference>
<dbReference type="PANTHER" id="PTHR43968">
    <property type="match status" value="1"/>
</dbReference>
<feature type="domain" description="GST C-terminal" evidence="4">
    <location>
        <begin position="388"/>
        <end position="524"/>
    </location>
</feature>
<feature type="region of interest" description="Disordered" evidence="2">
    <location>
        <begin position="1"/>
        <end position="26"/>
    </location>
</feature>
<evidence type="ECO:0000259" key="4">
    <source>
        <dbReference type="PROSITE" id="PS50405"/>
    </source>
</evidence>
<feature type="region of interest" description="Disordered" evidence="2">
    <location>
        <begin position="274"/>
        <end position="295"/>
    </location>
</feature>
<reference evidence="5 6" key="1">
    <citation type="submission" date="2018-04" db="EMBL/GenBank/DDBJ databases">
        <authorList>
            <person name="Huttner S."/>
            <person name="Dainat J."/>
        </authorList>
    </citation>
    <scope>NUCLEOTIDE SEQUENCE [LARGE SCALE GENOMIC DNA]</scope>
</reference>
<dbReference type="InterPro" id="IPR010987">
    <property type="entry name" value="Glutathione-S-Trfase_C-like"/>
</dbReference>
<dbReference type="GO" id="GO:0005737">
    <property type="term" value="C:cytoplasm"/>
    <property type="evidence" value="ECO:0007669"/>
    <property type="project" value="TreeGrafter"/>
</dbReference>
<comment type="similarity">
    <text evidence="1">Belongs to the GST superfamily.</text>
</comment>
<dbReference type="Gene3D" id="1.20.1050.10">
    <property type="match status" value="1"/>
</dbReference>
<dbReference type="Pfam" id="PF13417">
    <property type="entry name" value="GST_N_3"/>
    <property type="match status" value="1"/>
</dbReference>
<evidence type="ECO:0000256" key="2">
    <source>
        <dbReference type="SAM" id="MobiDB-lite"/>
    </source>
</evidence>
<dbReference type="InterPro" id="IPR036282">
    <property type="entry name" value="Glutathione-S-Trfase_C_sf"/>
</dbReference>
<dbReference type="InterPro" id="IPR036249">
    <property type="entry name" value="Thioredoxin-like_sf"/>
</dbReference>
<organism evidence="5 6">
    <name type="scientific">Thermothielavioides terrestris</name>
    <dbReference type="NCBI Taxonomy" id="2587410"/>
    <lineage>
        <taxon>Eukaryota</taxon>
        <taxon>Fungi</taxon>
        <taxon>Dikarya</taxon>
        <taxon>Ascomycota</taxon>
        <taxon>Pezizomycotina</taxon>
        <taxon>Sordariomycetes</taxon>
        <taxon>Sordariomycetidae</taxon>
        <taxon>Sordariales</taxon>
        <taxon>Chaetomiaceae</taxon>
        <taxon>Thermothielavioides</taxon>
    </lineage>
</organism>
<evidence type="ECO:0000256" key="1">
    <source>
        <dbReference type="ARBA" id="ARBA00007409"/>
    </source>
</evidence>
<feature type="domain" description="GST N-terminal" evidence="3">
    <location>
        <begin position="303"/>
        <end position="383"/>
    </location>
</feature>
<feature type="compositionally biased region" description="Low complexity" evidence="2">
    <location>
        <begin position="9"/>
        <end position="26"/>
    </location>
</feature>
<dbReference type="PROSITE" id="PS50405">
    <property type="entry name" value="GST_CTER"/>
    <property type="match status" value="1"/>
</dbReference>
<dbReference type="SFLD" id="SFLDS00019">
    <property type="entry name" value="Glutathione_Transferase_(cytos"/>
    <property type="match status" value="1"/>
</dbReference>
<dbReference type="SFLD" id="SFLDG00358">
    <property type="entry name" value="Main_(cytGST)"/>
    <property type="match status" value="1"/>
</dbReference>
<evidence type="ECO:0000313" key="5">
    <source>
        <dbReference type="EMBL" id="SPQ18987.1"/>
    </source>
</evidence>
<dbReference type="AlphaFoldDB" id="A0A3S4EXW3"/>
<dbReference type="SUPFAM" id="SSF52833">
    <property type="entry name" value="Thioredoxin-like"/>
    <property type="match status" value="1"/>
</dbReference>
<protein>
    <submittedName>
        <fullName evidence="5">2a437b20-94ef-4ea8-b31d-e95a45bc32dd</fullName>
    </submittedName>
</protein>
<dbReference type="CDD" id="cd00570">
    <property type="entry name" value="GST_N_family"/>
    <property type="match status" value="1"/>
</dbReference>
<proteinExistence type="inferred from homology"/>
<dbReference type="PROSITE" id="PS50404">
    <property type="entry name" value="GST_NTER"/>
    <property type="match status" value="1"/>
</dbReference>
<dbReference type="EMBL" id="OUUZ01000001">
    <property type="protein sequence ID" value="SPQ18987.1"/>
    <property type="molecule type" value="Genomic_DNA"/>
</dbReference>
<dbReference type="Gene3D" id="3.40.30.10">
    <property type="entry name" value="Glutaredoxin"/>
    <property type="match status" value="1"/>
</dbReference>
<dbReference type="CDD" id="cd00299">
    <property type="entry name" value="GST_C_family"/>
    <property type="match status" value="1"/>
</dbReference>
<dbReference type="PANTHER" id="PTHR43968:SF6">
    <property type="entry name" value="GLUTATHIONE S-TRANSFERASE OMEGA"/>
    <property type="match status" value="1"/>
</dbReference>
<feature type="region of interest" description="Disordered" evidence="2">
    <location>
        <begin position="158"/>
        <end position="182"/>
    </location>
</feature>
<accession>A0A3S4EXW3</accession>
<gene>
    <name evidence="5" type="ORF">TT172_LOCUS1406</name>
</gene>
<dbReference type="SUPFAM" id="SSF47616">
    <property type="entry name" value="GST C-terminal domain-like"/>
    <property type="match status" value="1"/>
</dbReference>
<evidence type="ECO:0000313" key="6">
    <source>
        <dbReference type="Proteomes" id="UP000289323"/>
    </source>
</evidence>
<evidence type="ECO:0000259" key="3">
    <source>
        <dbReference type="PROSITE" id="PS50404"/>
    </source>
</evidence>
<name>A0A3S4EXW3_9PEZI</name>
<dbReference type="InterPro" id="IPR004045">
    <property type="entry name" value="Glutathione_S-Trfase_N"/>
</dbReference>